<dbReference type="Proteomes" id="UP001470230">
    <property type="component" value="Unassembled WGS sequence"/>
</dbReference>
<feature type="domain" description="USP" evidence="8">
    <location>
        <begin position="159"/>
        <end position="444"/>
    </location>
</feature>
<keyword evidence="10" id="KW-1185">Reference proteome</keyword>
<dbReference type="InterPro" id="IPR001394">
    <property type="entry name" value="Peptidase_C19_UCH"/>
</dbReference>
<dbReference type="EMBL" id="JAPFFF010000009">
    <property type="protein sequence ID" value="KAK8882145.1"/>
    <property type="molecule type" value="Genomic_DNA"/>
</dbReference>
<evidence type="ECO:0000256" key="4">
    <source>
        <dbReference type="ARBA" id="ARBA00022670"/>
    </source>
</evidence>
<reference evidence="9 10" key="1">
    <citation type="submission" date="2024-04" db="EMBL/GenBank/DDBJ databases">
        <title>Tritrichomonas musculus Genome.</title>
        <authorList>
            <person name="Alves-Ferreira E."/>
            <person name="Grigg M."/>
            <person name="Lorenzi H."/>
            <person name="Galac M."/>
        </authorList>
    </citation>
    <scope>NUCLEOTIDE SEQUENCE [LARGE SCALE GENOMIC DNA]</scope>
    <source>
        <strain evidence="9 10">EAF2021</strain>
    </source>
</reference>
<dbReference type="InterPro" id="IPR050164">
    <property type="entry name" value="Peptidase_C19"/>
</dbReference>
<evidence type="ECO:0000313" key="10">
    <source>
        <dbReference type="Proteomes" id="UP001470230"/>
    </source>
</evidence>
<protein>
    <recommendedName>
        <fullName evidence="3">ubiquitinyl hydrolase 1</fullName>
        <ecNumber evidence="3">3.4.19.12</ecNumber>
    </recommendedName>
</protein>
<comment type="caution">
    <text evidence="9">The sequence shown here is derived from an EMBL/GenBank/DDBJ whole genome shotgun (WGS) entry which is preliminary data.</text>
</comment>
<evidence type="ECO:0000313" key="9">
    <source>
        <dbReference type="EMBL" id="KAK8882145.1"/>
    </source>
</evidence>
<dbReference type="Pfam" id="PF14533">
    <property type="entry name" value="USP7_C2"/>
    <property type="match status" value="1"/>
</dbReference>
<gene>
    <name evidence="9" type="ORF">M9Y10_044785</name>
</gene>
<proteinExistence type="inferred from homology"/>
<evidence type="ECO:0000256" key="2">
    <source>
        <dbReference type="ARBA" id="ARBA00009085"/>
    </source>
</evidence>
<accession>A0ABR2JTM6</accession>
<keyword evidence="7" id="KW-0788">Thiol protease</keyword>
<evidence type="ECO:0000259" key="8">
    <source>
        <dbReference type="PROSITE" id="PS50235"/>
    </source>
</evidence>
<name>A0ABR2JTM6_9EUKA</name>
<evidence type="ECO:0000256" key="3">
    <source>
        <dbReference type="ARBA" id="ARBA00012759"/>
    </source>
</evidence>
<dbReference type="Gene3D" id="3.90.70.10">
    <property type="entry name" value="Cysteine proteinases"/>
    <property type="match status" value="1"/>
</dbReference>
<evidence type="ECO:0000256" key="6">
    <source>
        <dbReference type="ARBA" id="ARBA00022801"/>
    </source>
</evidence>
<dbReference type="SUPFAM" id="SSF54001">
    <property type="entry name" value="Cysteine proteinases"/>
    <property type="match status" value="1"/>
</dbReference>
<keyword evidence="6" id="KW-0378">Hydrolase</keyword>
<organism evidence="9 10">
    <name type="scientific">Tritrichomonas musculus</name>
    <dbReference type="NCBI Taxonomy" id="1915356"/>
    <lineage>
        <taxon>Eukaryota</taxon>
        <taxon>Metamonada</taxon>
        <taxon>Parabasalia</taxon>
        <taxon>Tritrichomonadida</taxon>
        <taxon>Tritrichomonadidae</taxon>
        <taxon>Tritrichomonas</taxon>
    </lineage>
</organism>
<keyword evidence="5" id="KW-0833">Ubl conjugation pathway</keyword>
<evidence type="ECO:0000256" key="7">
    <source>
        <dbReference type="ARBA" id="ARBA00022807"/>
    </source>
</evidence>
<dbReference type="PROSITE" id="PS50235">
    <property type="entry name" value="USP_3"/>
    <property type="match status" value="1"/>
</dbReference>
<sequence length="1014" mass="116680">MSEILVFDIDKWTKEFVFSFSALKPVEETDIFTIDGLDFKFSFKTNFKNNNSFVIQVTSVSSEFGITTLTIVDQHSSGNNCVYKKKGSLSGNKTPCKLKIKCKDIPKFVENNQLIIRFGFKKQEKTASSQVGGQRREKNQMYGNIMHNIYNSRLATGFVGLRNDNSTCYMNSLLQTLFNIPSFRRIIYNADQNDEIDIKSNIMKNIQILFYNLQTSQSTCSTSPLRTSFGWTVDNFYQEDVHEFFSLFLDKIIGKFKSPEKRGEVESLFKFRIQSTIINKAYNFQKALPYDDQATFSLYIKSKTNIQDMINERLSSEMEYTVPGVGEVPCLVTESFISLPHILFIHIIRLDFDKEKNERFRINTPITYQERIIIPFQNEKVEYVLHGILNHLSRDAYFGHYVATLRPTTKDEWFSFNDSHVNRVSSNQAFNYKEECYVLVYARSDTEEVDFKEVQNDEIPEKVKEIAENSSFDVIHVPFITIANVEQCSENFKTINSSRKESITVPIGTSDSTSSMYSTIQETLGIPSEQMTLWECRYNGTPQSVIPNDNNIKANSYIKNRNPIFIQNGTTKENEILTIIKYFDAINNKLQVIDAIGLLKTTKPSDLFLQIESNVQSKSTNGFCVFHEPPENQNDPIQIDTSTELSNIEKFENGSTLIFEIKQPPLISESSNNGELLSFYNEKEKLYPLYLSMIKSSVTADLSISEDPNETFPIKYPSDFTYSDLKSFISPILGIPYDENDENNGTIVLFFQTGHDYFNNSLQCKNNNRQPLSPTPCYFDDDRIPLGHRPVIYTPKIMVKYLPDEKESDVKEKMKAFIVYTSEDSFNISKIDFAIEPKDSKISDIVQKFQTNENTSTKVSLMSSGRIQKLADLNSTIDKALGNNDYIIRIDEVFEDQAENQKTLIVNICVDKRDNSDRFEKHMSFYLPIIKGEKFSDTKARIMIISEIDEKDFTSLRFEMYSKFRDTENNSSPPKCPNLKNDLVLSDVDIPELCIEVLRPNISHSSEHVPIIYN</sequence>
<dbReference type="InterPro" id="IPR028889">
    <property type="entry name" value="USP"/>
</dbReference>
<evidence type="ECO:0000256" key="5">
    <source>
        <dbReference type="ARBA" id="ARBA00022786"/>
    </source>
</evidence>
<keyword evidence="4" id="KW-0645">Protease</keyword>
<dbReference type="Pfam" id="PF00443">
    <property type="entry name" value="UCH"/>
    <property type="match status" value="1"/>
</dbReference>
<dbReference type="InterPro" id="IPR029346">
    <property type="entry name" value="USP_C"/>
</dbReference>
<dbReference type="PANTHER" id="PTHR24006">
    <property type="entry name" value="UBIQUITIN CARBOXYL-TERMINAL HYDROLASE"/>
    <property type="match status" value="1"/>
</dbReference>
<evidence type="ECO:0000256" key="1">
    <source>
        <dbReference type="ARBA" id="ARBA00000707"/>
    </source>
</evidence>
<comment type="similarity">
    <text evidence="2">Belongs to the peptidase C19 family.</text>
</comment>
<dbReference type="EC" id="3.4.19.12" evidence="3"/>
<comment type="catalytic activity">
    <reaction evidence="1">
        <text>Thiol-dependent hydrolysis of ester, thioester, amide, peptide and isopeptide bonds formed by the C-terminal Gly of ubiquitin (a 76-residue protein attached to proteins as an intracellular targeting signal).</text>
        <dbReference type="EC" id="3.4.19.12"/>
    </reaction>
</comment>
<dbReference type="InterPro" id="IPR038765">
    <property type="entry name" value="Papain-like_cys_pep_sf"/>
</dbReference>
<dbReference type="PANTHER" id="PTHR24006:SF644">
    <property type="entry name" value="UBIQUITIN CARBOXYL-TERMINAL HYDROLASE 7"/>
    <property type="match status" value="1"/>
</dbReference>